<reference evidence="2 3" key="1">
    <citation type="submission" date="2024-02" db="EMBL/GenBank/DDBJ databases">
        <authorList>
            <person name="Chen Y."/>
            <person name="Shah S."/>
            <person name="Dougan E. K."/>
            <person name="Thang M."/>
            <person name="Chan C."/>
        </authorList>
    </citation>
    <scope>NUCLEOTIDE SEQUENCE [LARGE SCALE GENOMIC DNA]</scope>
</reference>
<feature type="transmembrane region" description="Helical" evidence="1">
    <location>
        <begin position="152"/>
        <end position="168"/>
    </location>
</feature>
<sequence>MTPAQFDILLKRLIEMGTPKVVVFLIILVWFLDIPKPQNEYQLLEFYAGVGRIASLAKWCGFSTAAVDIQYGAHRQREGKRRPMDINGNAGLVLCIHLLLTSEWEQVVAFFAIVCSSYVPVNRHSTGRTLLTPLGNENYIGVRRSNKMTSRTVILIWITILSGGTYLMENPSGSFLAFHPRYVWMLQKLKAIGILTYKTAFWMRKYGSISWKRTWVWANSRRIGSLDLGPLTEEEKEGCEKTTIRYKDAQGNTRWKGNANLKLTQHYTFKFAGTVTRLLPKLREDSGSHKFPVPLESTISLFARMPWDHESVSWEEEGDLRDVIEYELKAAMMDSDAKAPEVSPGGVLSELARPGTLTDPLDDCPVEGMDDPYLTMEGVDDPYLELADVDDPYLVMEGVDESVQEGGPTSPKTDPLLAHIDTLFPVRFRKSWFLKEALLLVLNQWGLLKGPRVSVDKNEVKKIRRLMTPRADGSLLVPPEFLEKWKDLQNGGRDADIFLKKMHRRVESINQQDLWVDGEFMSEQDMIDANIPPRDKYEKHVELFWVEKKMAGRRLTKRKREILQEEEDLSETEYDKLKQEECNMPAIMAMDKDDTGLHETITSFDDAPDHISQLSERADTIYTSVSNLTDKLTAINTTGIVDGFHREQLE</sequence>
<gene>
    <name evidence="2" type="ORF">CCMP2556_LOCUS6786</name>
</gene>
<evidence type="ECO:0000256" key="1">
    <source>
        <dbReference type="SAM" id="Phobius"/>
    </source>
</evidence>
<proteinExistence type="predicted"/>
<organism evidence="2 3">
    <name type="scientific">Durusdinium trenchii</name>
    <dbReference type="NCBI Taxonomy" id="1381693"/>
    <lineage>
        <taxon>Eukaryota</taxon>
        <taxon>Sar</taxon>
        <taxon>Alveolata</taxon>
        <taxon>Dinophyceae</taxon>
        <taxon>Suessiales</taxon>
        <taxon>Symbiodiniaceae</taxon>
        <taxon>Durusdinium</taxon>
    </lineage>
</organism>
<dbReference type="EMBL" id="CAXAMN010002980">
    <property type="protein sequence ID" value="CAK9002280.1"/>
    <property type="molecule type" value="Genomic_DNA"/>
</dbReference>
<keyword evidence="1" id="KW-0472">Membrane</keyword>
<comment type="caution">
    <text evidence="2">The sequence shown here is derived from an EMBL/GenBank/DDBJ whole genome shotgun (WGS) entry which is preliminary data.</text>
</comment>
<keyword evidence="1" id="KW-0812">Transmembrane</keyword>
<accession>A0ABP0II68</accession>
<evidence type="ECO:0000313" key="3">
    <source>
        <dbReference type="Proteomes" id="UP001642484"/>
    </source>
</evidence>
<dbReference type="Proteomes" id="UP001642484">
    <property type="component" value="Unassembled WGS sequence"/>
</dbReference>
<keyword evidence="3" id="KW-1185">Reference proteome</keyword>
<feature type="transmembrane region" description="Helical" evidence="1">
    <location>
        <begin position="12"/>
        <end position="32"/>
    </location>
</feature>
<name>A0ABP0II68_9DINO</name>
<keyword evidence="1" id="KW-1133">Transmembrane helix</keyword>
<evidence type="ECO:0000313" key="2">
    <source>
        <dbReference type="EMBL" id="CAK9002280.1"/>
    </source>
</evidence>
<protein>
    <submittedName>
        <fullName evidence="2">Uncharacterized protein</fullName>
    </submittedName>
</protein>